<keyword evidence="1" id="KW-1188">Viral release from host cell</keyword>
<dbReference type="RefSeq" id="WP_055277091.1">
    <property type="nucleotide sequence ID" value="NZ_CYZV01000024.1"/>
</dbReference>
<dbReference type="Pfam" id="PF10145">
    <property type="entry name" value="PhageMin_Tail"/>
    <property type="match status" value="1"/>
</dbReference>
<feature type="domain" description="Phage tail tape measure protein" evidence="3">
    <location>
        <begin position="313"/>
        <end position="505"/>
    </location>
</feature>
<evidence type="ECO:0000313" key="4">
    <source>
        <dbReference type="EMBL" id="CUO44114.1"/>
    </source>
</evidence>
<organism evidence="4 5">
    <name type="scientific">Clostridium disporicum</name>
    <dbReference type="NCBI Taxonomy" id="84024"/>
    <lineage>
        <taxon>Bacteria</taxon>
        <taxon>Bacillati</taxon>
        <taxon>Bacillota</taxon>
        <taxon>Clostridia</taxon>
        <taxon>Eubacteriales</taxon>
        <taxon>Clostridiaceae</taxon>
        <taxon>Clostridium</taxon>
    </lineage>
</organism>
<proteinExistence type="predicted"/>
<dbReference type="EMBL" id="CYZV01000024">
    <property type="protein sequence ID" value="CUO44114.1"/>
    <property type="molecule type" value="Genomic_DNA"/>
</dbReference>
<dbReference type="PANTHER" id="PTHR37813">
    <property type="entry name" value="FELS-2 PROPHAGE PROTEIN"/>
    <property type="match status" value="1"/>
</dbReference>
<accession>A0A174F216</accession>
<evidence type="ECO:0000259" key="3">
    <source>
        <dbReference type="Pfam" id="PF10145"/>
    </source>
</evidence>
<sequence>MSESIRKVSTIFTIDDNEHNKKLKEINSQYKLTQSEIKLAGERLNYFGKNTSDLTYKQQALVKQTETLKDKINLYKDSIEKASNKAKENNDKLNELKKTKSNLNDEYRKSVKVYDEEKKKLDEAENSLEFWKKQLEEVTKEQGKNSSQAQMHMRYVIEGSKAVKEQKKALEEASNAVEKNKEKLDESRQAYQEQKDVVDKNIKTVNNHKIKLNEAEAQLTRVESQLKSTSEELDRQNSKWAQAGESLQKAGENISNFGEKSTKIGSALTKTVTLPVVAMGTAAIKAQVDWESAFAGVKKTVDGTTEQIAELEQGIKDMSKELPSSAEEIAAVAEAAGQLGIQTDNILGFTKVIIDLGNATNLTGEEGASQLAKFANITGMAQTEFDRLGSTIVALGNNSATTEADIVSMAMRLAGAGTQVGMTEANIVSLAAALSSVGIEAEAGGSAFSKVMVSMQLAVETGNDSLKDFASVAGMTTNEFSKAFKEDATGALISFIQGLSKAEEQGSSSIKVLDDMGITEVRLRDSLLRASSASDLFNETIALGTEAWEENTALTNEANQRYATTESQIKMLKNEIVDMAREIGVELLPVVKDGLVIIKDLIGKFNNLSPATKENIIKFATLSAAVGPVIGTVGKLAQGIGSVTKLAGTLSSTLGVASTATSAVGSAAGIAGGVSGMAGLASSLGGVVVAAAPYVAAGAAIAGAGYLVYKGLNEEVIPEVDLFADKVEYTANTVNSSGQYMANSLEATVIKISDSTKEAVGAYIELDDSARNEMQSLYINSTTISEQIKTDMTAKFNEMSTQIISGYEKQKNDSIAQLQEMFSLQSTLTAEEQANIIANTGTFYEDKKIQTQEFENQINQIINTASQEKRALTQEETRQITELQNQMRENAVKALSENEVEAQVILQRMKDYDGRITAEQAAEHIAKLNESRDKAVATANDEYEKRIATITRLRDESGVISAEQADKMIEDAKRQRDGVIEKAEETRLNAIEKMREINSDLDNEVNTQTGTVLTAWDKIKRWWSNWQPETKHMKTVTYTEKMSGATIGANALGTSYFQGGLTSINERGYEVVELPRGTKIKNHLQSENIIKDTAIQTANSVINGLKDILNIDKQVILTINDQVVGEAVVPIVSNRLAQNTRSRR</sequence>
<feature type="coiled-coil region" evidence="2">
    <location>
        <begin position="65"/>
        <end position="239"/>
    </location>
</feature>
<dbReference type="NCBIfam" id="TIGR01760">
    <property type="entry name" value="tape_meas_TP901"/>
    <property type="match status" value="1"/>
</dbReference>
<evidence type="ECO:0000256" key="2">
    <source>
        <dbReference type="SAM" id="Coils"/>
    </source>
</evidence>
<dbReference type="SUPFAM" id="SSF57997">
    <property type="entry name" value="Tropomyosin"/>
    <property type="match status" value="1"/>
</dbReference>
<reference evidence="4 5" key="1">
    <citation type="submission" date="2015-09" db="EMBL/GenBank/DDBJ databases">
        <authorList>
            <consortium name="Pathogen Informatics"/>
        </authorList>
    </citation>
    <scope>NUCLEOTIDE SEQUENCE [LARGE SCALE GENOMIC DNA]</scope>
    <source>
        <strain evidence="4 5">2789STDY5834855</strain>
    </source>
</reference>
<dbReference type="AlphaFoldDB" id="A0A174F216"/>
<dbReference type="Proteomes" id="UP000095558">
    <property type="component" value="Unassembled WGS sequence"/>
</dbReference>
<evidence type="ECO:0000256" key="1">
    <source>
        <dbReference type="ARBA" id="ARBA00022612"/>
    </source>
</evidence>
<dbReference type="OrthoDB" id="28713at2"/>
<feature type="coiled-coil region" evidence="2">
    <location>
        <begin position="555"/>
        <end position="582"/>
    </location>
</feature>
<dbReference type="PANTHER" id="PTHR37813:SF1">
    <property type="entry name" value="FELS-2 PROPHAGE PROTEIN"/>
    <property type="match status" value="1"/>
</dbReference>
<feature type="coiled-coil region" evidence="2">
    <location>
        <begin position="962"/>
        <end position="1000"/>
    </location>
</feature>
<dbReference type="InterPro" id="IPR010090">
    <property type="entry name" value="Phage_tape_meas"/>
</dbReference>
<keyword evidence="2" id="KW-0175">Coiled coil</keyword>
<protein>
    <submittedName>
        <fullName evidence="4">Phage tail tape measure protein, family</fullName>
    </submittedName>
</protein>
<gene>
    <name evidence="4" type="ORF">ERS852470_02358</name>
</gene>
<evidence type="ECO:0000313" key="5">
    <source>
        <dbReference type="Proteomes" id="UP000095558"/>
    </source>
</evidence>
<name>A0A174F216_9CLOT</name>